<feature type="domain" description="Sortilin N-terminal" evidence="2">
    <location>
        <begin position="267"/>
        <end position="347"/>
    </location>
</feature>
<protein>
    <recommendedName>
        <fullName evidence="2">Sortilin N-terminal domain-containing protein</fullName>
    </recommendedName>
</protein>
<dbReference type="PROSITE" id="PS51257">
    <property type="entry name" value="PROKAR_LIPOPROTEIN"/>
    <property type="match status" value="1"/>
</dbReference>
<keyword evidence="1" id="KW-0677">Repeat</keyword>
<accession>A0A0G0UJZ9</accession>
<dbReference type="InterPro" id="IPR036278">
    <property type="entry name" value="Sialidase_sf"/>
</dbReference>
<dbReference type="InterPro" id="IPR052025">
    <property type="entry name" value="Xyloglucanase_GH74"/>
</dbReference>
<dbReference type="Gene3D" id="2.130.10.10">
    <property type="entry name" value="YVTN repeat-like/Quinoprotein amine dehydrogenase"/>
    <property type="match status" value="4"/>
</dbReference>
<dbReference type="InterPro" id="IPR031778">
    <property type="entry name" value="Sortilin_N"/>
</dbReference>
<dbReference type="PATRIC" id="fig|1618985.3.peg.144"/>
<dbReference type="SUPFAM" id="SSF110296">
    <property type="entry name" value="Oligoxyloglucan reducing end-specific cellobiohydrolase"/>
    <property type="match status" value="1"/>
</dbReference>
<dbReference type="CDD" id="cd15482">
    <property type="entry name" value="Sialidase_non-viral"/>
    <property type="match status" value="1"/>
</dbReference>
<reference evidence="3 4" key="1">
    <citation type="journal article" date="2015" name="Nature">
        <title>rRNA introns, odd ribosomes, and small enigmatic genomes across a large radiation of phyla.</title>
        <authorList>
            <person name="Brown C.T."/>
            <person name="Hug L.A."/>
            <person name="Thomas B.C."/>
            <person name="Sharon I."/>
            <person name="Castelle C.J."/>
            <person name="Singh A."/>
            <person name="Wilkins M.J."/>
            <person name="Williams K.H."/>
            <person name="Banfield J.F."/>
        </authorList>
    </citation>
    <scope>NUCLEOTIDE SEQUENCE [LARGE SCALE GENOMIC DNA]</scope>
</reference>
<dbReference type="Proteomes" id="UP000034616">
    <property type="component" value="Unassembled WGS sequence"/>
</dbReference>
<name>A0A0G0UJZ9_9BACT</name>
<dbReference type="PANTHER" id="PTHR43739">
    <property type="entry name" value="XYLOGLUCANASE (EUROFUNG)"/>
    <property type="match status" value="1"/>
</dbReference>
<dbReference type="SUPFAM" id="SSF50939">
    <property type="entry name" value="Sialidases"/>
    <property type="match status" value="1"/>
</dbReference>
<evidence type="ECO:0000256" key="1">
    <source>
        <dbReference type="ARBA" id="ARBA00022737"/>
    </source>
</evidence>
<dbReference type="InterPro" id="IPR015943">
    <property type="entry name" value="WD40/YVTN_repeat-like_dom_sf"/>
</dbReference>
<evidence type="ECO:0000313" key="4">
    <source>
        <dbReference type="Proteomes" id="UP000034616"/>
    </source>
</evidence>
<dbReference type="EMBL" id="LCAH01000001">
    <property type="protein sequence ID" value="KKR87861.1"/>
    <property type="molecule type" value="Genomic_DNA"/>
</dbReference>
<evidence type="ECO:0000313" key="3">
    <source>
        <dbReference type="EMBL" id="KKR87861.1"/>
    </source>
</evidence>
<proteinExistence type="predicted"/>
<comment type="caution">
    <text evidence="3">The sequence shown here is derived from an EMBL/GenBank/DDBJ whole genome shotgun (WGS) entry which is preliminary data.</text>
</comment>
<gene>
    <name evidence="3" type="ORF">UU35_C0001G0142</name>
</gene>
<dbReference type="AlphaFoldDB" id="A0A0G0UJZ9"/>
<dbReference type="PANTHER" id="PTHR43739:SF5">
    <property type="entry name" value="EXO-ALPHA-SIALIDASE"/>
    <property type="match status" value="1"/>
</dbReference>
<evidence type="ECO:0000259" key="2">
    <source>
        <dbReference type="Pfam" id="PF15902"/>
    </source>
</evidence>
<dbReference type="GO" id="GO:0010411">
    <property type="term" value="P:xyloglucan metabolic process"/>
    <property type="evidence" value="ECO:0007669"/>
    <property type="project" value="TreeGrafter"/>
</dbReference>
<organism evidence="3 4">
    <name type="scientific">Candidatus Uhrbacteria bacterium GW2011_GWC2_41_11</name>
    <dbReference type="NCBI Taxonomy" id="1618985"/>
    <lineage>
        <taxon>Bacteria</taxon>
        <taxon>Candidatus Uhriibacteriota</taxon>
    </lineage>
</organism>
<sequence>MQITRFWIIPLLAFFLFSGAGCLNLGGTKSQQGVKDGGVYKSIDGAAKWSQSVAFPSAKGVGSVGTTDVLTMTFDPSDTKTLYMGTKENGLLFSYDNGVSWQYPGDSQLKEGGVRSIAVDPADICTVYAVSGTRLYKTETCSRRFQSVYQEARSGVSPRRVALDWYQSDTVYLGLSNGDILKSTDRGVTWLTLFTVKGEVTQLVVSHKDSRILLVGTGGGLFKSVDAGVTWTKMEEALKPFKEGEDIFSLVQSEDGSIILAATKYGLLRSKDVGDSWEAVKLVTAPGQVIVRAVAMNPTDPQTIYYATSSTFYTSIDSGVTWKTQKLPSSRSASILLVNPEHPEVIYLGVTKIEK</sequence>
<dbReference type="Pfam" id="PF15902">
    <property type="entry name" value="Sortilin-Vps10"/>
    <property type="match status" value="1"/>
</dbReference>